<keyword evidence="2" id="KW-1185">Reference proteome</keyword>
<evidence type="ECO:0000313" key="2">
    <source>
        <dbReference type="Proteomes" id="UP001231649"/>
    </source>
</evidence>
<sequence>MALIIIIALLTLGCVQGQFFEDRRCRCVCPNPASILNTTVTRQIYTGNVPPNQCDCEGVVYPLLKKELEGKIQVFCPRCECIYQTRNTTLIMAIVFLILIGLVMTVLYMASFTWLKFLVFRGRGRNIWNPFSRQADRHLERPPERDYIREHRGEFERERMRQRARELEIERQLEAQRERERERNRPGRDDDEHENLLDNADPEN</sequence>
<evidence type="ECO:0000313" key="1">
    <source>
        <dbReference type="EMBL" id="KAJ8737954.1"/>
    </source>
</evidence>
<protein>
    <submittedName>
        <fullName evidence="1">Uncharacterized protein</fullName>
    </submittedName>
</protein>
<reference evidence="1" key="1">
    <citation type="submission" date="2023-03" db="EMBL/GenBank/DDBJ databases">
        <title>Chromosome-level genomes of two armyworms, Mythimna separata and Mythimna loreyi, provide insights into the biosynthesis and reception of sex pheromones.</title>
        <authorList>
            <person name="Zhao H."/>
        </authorList>
    </citation>
    <scope>NUCLEOTIDE SEQUENCE</scope>
    <source>
        <strain evidence="1">BeijingLab</strain>
    </source>
</reference>
<dbReference type="EMBL" id="CM056777">
    <property type="protein sequence ID" value="KAJ8737954.1"/>
    <property type="molecule type" value="Genomic_DNA"/>
</dbReference>
<dbReference type="Proteomes" id="UP001231649">
    <property type="component" value="Chromosome 1"/>
</dbReference>
<name>A0ACC2RCS1_9NEOP</name>
<accession>A0ACC2RCS1</accession>
<proteinExistence type="predicted"/>
<gene>
    <name evidence="1" type="ORF">PYW08_000549</name>
</gene>
<organism evidence="1 2">
    <name type="scientific">Mythimna loreyi</name>
    <dbReference type="NCBI Taxonomy" id="667449"/>
    <lineage>
        <taxon>Eukaryota</taxon>
        <taxon>Metazoa</taxon>
        <taxon>Ecdysozoa</taxon>
        <taxon>Arthropoda</taxon>
        <taxon>Hexapoda</taxon>
        <taxon>Insecta</taxon>
        <taxon>Pterygota</taxon>
        <taxon>Neoptera</taxon>
        <taxon>Endopterygota</taxon>
        <taxon>Lepidoptera</taxon>
        <taxon>Glossata</taxon>
        <taxon>Ditrysia</taxon>
        <taxon>Noctuoidea</taxon>
        <taxon>Noctuidae</taxon>
        <taxon>Noctuinae</taxon>
        <taxon>Hadenini</taxon>
        <taxon>Mythimna</taxon>
    </lineage>
</organism>
<comment type="caution">
    <text evidence="1">The sequence shown here is derived from an EMBL/GenBank/DDBJ whole genome shotgun (WGS) entry which is preliminary data.</text>
</comment>